<dbReference type="EMBL" id="QWDD01000001">
    <property type="protein sequence ID" value="RNJ48417.1"/>
    <property type="molecule type" value="Genomic_DNA"/>
</dbReference>
<dbReference type="InterPro" id="IPR036291">
    <property type="entry name" value="NAD(P)-bd_dom_sf"/>
</dbReference>
<evidence type="ECO:0000313" key="2">
    <source>
        <dbReference type="EMBL" id="RNJ48417.1"/>
    </source>
</evidence>
<proteinExistence type="predicted"/>
<gene>
    <name evidence="2" type="ORF">D1O30_01020</name>
</gene>
<protein>
    <submittedName>
        <fullName evidence="2">NAD-dependent epimerase/dehydratase family protein</fullName>
    </submittedName>
</protein>
<evidence type="ECO:0000313" key="3">
    <source>
        <dbReference type="Proteomes" id="UP000268623"/>
    </source>
</evidence>
<feature type="domain" description="NAD(P)-binding" evidence="1">
    <location>
        <begin position="8"/>
        <end position="309"/>
    </location>
</feature>
<dbReference type="PANTHER" id="PTHR43000">
    <property type="entry name" value="DTDP-D-GLUCOSE 4,6-DEHYDRATASE-RELATED"/>
    <property type="match status" value="1"/>
</dbReference>
<comment type="caution">
    <text evidence="2">The sequence shown here is derived from an EMBL/GenBank/DDBJ whole genome shotgun (WGS) entry which is preliminary data.</text>
</comment>
<accession>A0A3M9XJP2</accession>
<dbReference type="OrthoDB" id="9801785at2"/>
<dbReference type="InterPro" id="IPR016040">
    <property type="entry name" value="NAD(P)-bd_dom"/>
</dbReference>
<reference evidence="2 3" key="1">
    <citation type="submission" date="2018-08" db="EMBL/GenBank/DDBJ databases">
        <title>Genome sequence of Methylocystis hirsuta CSC1, a methanotroph able to accumulate PHAs.</title>
        <authorList>
            <person name="Bordel S."/>
            <person name="Rodriguez E."/>
            <person name="Gancedo J."/>
            <person name="Munoz R."/>
        </authorList>
    </citation>
    <scope>NUCLEOTIDE SEQUENCE [LARGE SCALE GENOMIC DNA]</scope>
    <source>
        <strain evidence="2 3">CSC1</strain>
    </source>
</reference>
<dbReference type="Gene3D" id="3.40.50.720">
    <property type="entry name" value="NAD(P)-binding Rossmann-like Domain"/>
    <property type="match status" value="1"/>
</dbReference>
<dbReference type="SUPFAM" id="SSF51735">
    <property type="entry name" value="NAD(P)-binding Rossmann-fold domains"/>
    <property type="match status" value="1"/>
</dbReference>
<name>A0A3M9XJP2_9HYPH</name>
<evidence type="ECO:0000259" key="1">
    <source>
        <dbReference type="Pfam" id="PF16363"/>
    </source>
</evidence>
<dbReference type="RefSeq" id="WP_123174420.1">
    <property type="nucleotide sequence ID" value="NZ_QWDD01000001.1"/>
</dbReference>
<keyword evidence="3" id="KW-1185">Reference proteome</keyword>
<dbReference type="Pfam" id="PF16363">
    <property type="entry name" value="GDP_Man_Dehyd"/>
    <property type="match status" value="1"/>
</dbReference>
<dbReference type="Proteomes" id="UP000268623">
    <property type="component" value="Unassembled WGS sequence"/>
</dbReference>
<sequence>MSNKTYAILGGGGSFGIHAALWLLDHASPRKVIGIGRNPLRERAFSLDIDQREGYEYHARHVTYEIDLLLELLDREKPEIIVNFAAQGEGAVSWKHSWRFFETNSMALARLCEELMKRDWLERFIQIGTSEMYGSVDRPVTEDEPIKPSSPYAASKVAFDMHLLSISRFLKFPMNILRPSNAYCPGQLLHRVVPKAIVSGLLGEKLPLHGGGKAEKSYIHARDLGRAIHLVAEGAPLGAVYNVGPSEPTSIRRVVELCAEAVGVPFEQLCEVSGDRLGQDSRYWLDSSAIKRDVGWEPRIDWAEGLSEMVDWARANLPALKRAPRDYTLRG</sequence>
<dbReference type="AlphaFoldDB" id="A0A3M9XJP2"/>
<organism evidence="2 3">
    <name type="scientific">Methylocystis hirsuta</name>
    <dbReference type="NCBI Taxonomy" id="369798"/>
    <lineage>
        <taxon>Bacteria</taxon>
        <taxon>Pseudomonadati</taxon>
        <taxon>Pseudomonadota</taxon>
        <taxon>Alphaproteobacteria</taxon>
        <taxon>Hyphomicrobiales</taxon>
        <taxon>Methylocystaceae</taxon>
        <taxon>Methylocystis</taxon>
    </lineage>
</organism>